<dbReference type="PANTHER" id="PTHR15020">
    <property type="entry name" value="FLAVIN REDUCTASE-RELATED"/>
    <property type="match status" value="1"/>
</dbReference>
<dbReference type="InterPro" id="IPR016040">
    <property type="entry name" value="NAD(P)-bd_dom"/>
</dbReference>
<reference evidence="2" key="1">
    <citation type="submission" date="2020-09" db="EMBL/GenBank/DDBJ databases">
        <title>A novel bacterium of genus Paenibacillus, isolated from South China Sea.</title>
        <authorList>
            <person name="Huang H."/>
            <person name="Mo K."/>
            <person name="Hu Y."/>
        </authorList>
    </citation>
    <scope>NUCLEOTIDE SEQUENCE</scope>
    <source>
        <strain evidence="2">IB182496</strain>
    </source>
</reference>
<dbReference type="RefSeq" id="WP_190920695.1">
    <property type="nucleotide sequence ID" value="NZ_JACXIZ010000041.1"/>
</dbReference>
<comment type="caution">
    <text evidence="2">The sequence shown here is derived from an EMBL/GenBank/DDBJ whole genome shotgun (WGS) entry which is preliminary data.</text>
</comment>
<dbReference type="SUPFAM" id="SSF51735">
    <property type="entry name" value="NAD(P)-binding Rossmann-fold domains"/>
    <property type="match status" value="1"/>
</dbReference>
<proteinExistence type="predicted"/>
<feature type="domain" description="NAD(P)-binding" evidence="1">
    <location>
        <begin position="7"/>
        <end position="221"/>
    </location>
</feature>
<dbReference type="AlphaFoldDB" id="A0A927BVH2"/>
<gene>
    <name evidence="2" type="ORF">IDH44_20555</name>
</gene>
<protein>
    <submittedName>
        <fullName evidence="2">SDR family oxidoreductase</fullName>
    </submittedName>
</protein>
<dbReference type="EMBL" id="JACXIZ010000041">
    <property type="protein sequence ID" value="MBD2847588.1"/>
    <property type="molecule type" value="Genomic_DNA"/>
</dbReference>
<name>A0A927BVH2_9BACL</name>
<dbReference type="Pfam" id="PF13460">
    <property type="entry name" value="NAD_binding_10"/>
    <property type="match status" value="1"/>
</dbReference>
<evidence type="ECO:0000313" key="2">
    <source>
        <dbReference type="EMBL" id="MBD2847588.1"/>
    </source>
</evidence>
<dbReference type="PANTHER" id="PTHR15020:SF11">
    <property type="entry name" value="OS06G0360300 PROTEIN"/>
    <property type="match status" value="1"/>
</dbReference>
<dbReference type="InterPro" id="IPR036291">
    <property type="entry name" value="NAD(P)-bd_dom_sf"/>
</dbReference>
<sequence length="237" mass="26114">MIIVVLGANGATGRLVVRELMSRSIPTRILIRKTAALDSDIEKSPYVEIVRGSISELGRSELCDLLRDCTVVISCLGHTPTLKGIFGKPRHLVTDAVQGICETVKRSDRKLKLVLMSTTGYTNRSIGESHPLGERMIFSALSVLLPPQRDNVMAADYLVNVLGQGNEAIRWVVVRPDTLVNQDEASPYEITSSPVRSPLFNSGKTSRRNVGHFITELATDPMLWGSWEGKTPVIYNK</sequence>
<keyword evidence="3" id="KW-1185">Reference proteome</keyword>
<evidence type="ECO:0000313" key="3">
    <source>
        <dbReference type="Proteomes" id="UP000621560"/>
    </source>
</evidence>
<dbReference type="Gene3D" id="3.40.50.720">
    <property type="entry name" value="NAD(P)-binding Rossmann-like Domain"/>
    <property type="match status" value="1"/>
</dbReference>
<accession>A0A927BVH2</accession>
<evidence type="ECO:0000259" key="1">
    <source>
        <dbReference type="Pfam" id="PF13460"/>
    </source>
</evidence>
<dbReference type="Proteomes" id="UP000621560">
    <property type="component" value="Unassembled WGS sequence"/>
</dbReference>
<organism evidence="2 3">
    <name type="scientific">Paenibacillus sabuli</name>
    <dbReference type="NCBI Taxonomy" id="2772509"/>
    <lineage>
        <taxon>Bacteria</taxon>
        <taxon>Bacillati</taxon>
        <taxon>Bacillota</taxon>
        <taxon>Bacilli</taxon>
        <taxon>Bacillales</taxon>
        <taxon>Paenibacillaceae</taxon>
        <taxon>Paenibacillus</taxon>
    </lineage>
</organism>